<proteinExistence type="inferred from homology"/>
<evidence type="ECO:0000256" key="6">
    <source>
        <dbReference type="PIRNR" id="PIRNR016013"/>
    </source>
</evidence>
<comment type="caution">
    <text evidence="9">The sequence shown here is derived from an EMBL/GenBank/DDBJ whole genome shotgun (WGS) entry which is preliminary data.</text>
</comment>
<evidence type="ECO:0000256" key="8">
    <source>
        <dbReference type="SAM" id="Phobius"/>
    </source>
</evidence>
<accession>A0AAW1GZK1</accession>
<dbReference type="EMBL" id="JBDFQZ010000013">
    <property type="protein sequence ID" value="KAK9670196.1"/>
    <property type="molecule type" value="Genomic_DNA"/>
</dbReference>
<sequence length="202" mass="23722">MNGETEETGDNVEFERTVTWRNKLAREFQYHLDKSAPHLLRRWLVTLGLAMVYTLRVYYLRGFHVISYGLATYVLNLLMGFLSPKVDPDLEGVDGLPSPGRESDEYKPFERRLPEFRLWYSITKAFIVSLILTFVSVLDVPVFWPILSSYWVFLFVLTMKRQIVHMIKYKYNPFSKAKQQYHGKKSFPGSNSRTRNVSAHQE</sequence>
<evidence type="ECO:0000256" key="5">
    <source>
        <dbReference type="ARBA" id="ARBA00023136"/>
    </source>
</evidence>
<dbReference type="PANTHER" id="PTHR10743:SF0">
    <property type="entry name" value="PROTEIN RER1"/>
    <property type="match status" value="1"/>
</dbReference>
<keyword evidence="4 8" id="KW-1133">Transmembrane helix</keyword>
<feature type="transmembrane region" description="Helical" evidence="8">
    <location>
        <begin position="142"/>
        <end position="159"/>
    </location>
</feature>
<keyword evidence="10" id="KW-1185">Reference proteome</keyword>
<feature type="transmembrane region" description="Helical" evidence="8">
    <location>
        <begin position="39"/>
        <end position="59"/>
    </location>
</feature>
<keyword evidence="5 6" id="KW-0472">Membrane</keyword>
<evidence type="ECO:0000256" key="3">
    <source>
        <dbReference type="ARBA" id="ARBA00022692"/>
    </source>
</evidence>
<dbReference type="InterPro" id="IPR004932">
    <property type="entry name" value="Rer1"/>
</dbReference>
<feature type="region of interest" description="Disordered" evidence="7">
    <location>
        <begin position="181"/>
        <end position="202"/>
    </location>
</feature>
<dbReference type="GO" id="GO:0006890">
    <property type="term" value="P:retrograde vesicle-mediated transport, Golgi to endoplasmic reticulum"/>
    <property type="evidence" value="ECO:0007669"/>
    <property type="project" value="TreeGrafter"/>
</dbReference>
<evidence type="ECO:0000313" key="10">
    <source>
        <dbReference type="Proteomes" id="UP001443914"/>
    </source>
</evidence>
<gene>
    <name evidence="9" type="ORF">RND81_13G184700</name>
</gene>
<dbReference type="Pfam" id="PF03248">
    <property type="entry name" value="Rer1"/>
    <property type="match status" value="1"/>
</dbReference>
<comment type="subcellular location">
    <subcellularLocation>
        <location evidence="1">Membrane</location>
        <topology evidence="1">Multi-pass membrane protein</topology>
    </subcellularLocation>
</comment>
<dbReference type="EMBL" id="JBDFQZ010000013">
    <property type="protein sequence ID" value="KAK9670195.1"/>
    <property type="molecule type" value="Genomic_DNA"/>
</dbReference>
<organism evidence="9 10">
    <name type="scientific">Saponaria officinalis</name>
    <name type="common">Common soapwort</name>
    <name type="synonym">Lychnis saponaria</name>
    <dbReference type="NCBI Taxonomy" id="3572"/>
    <lineage>
        <taxon>Eukaryota</taxon>
        <taxon>Viridiplantae</taxon>
        <taxon>Streptophyta</taxon>
        <taxon>Embryophyta</taxon>
        <taxon>Tracheophyta</taxon>
        <taxon>Spermatophyta</taxon>
        <taxon>Magnoliopsida</taxon>
        <taxon>eudicotyledons</taxon>
        <taxon>Gunneridae</taxon>
        <taxon>Pentapetalae</taxon>
        <taxon>Caryophyllales</taxon>
        <taxon>Caryophyllaceae</taxon>
        <taxon>Caryophylleae</taxon>
        <taxon>Saponaria</taxon>
    </lineage>
</organism>
<feature type="compositionally biased region" description="Polar residues" evidence="7">
    <location>
        <begin position="188"/>
        <end position="202"/>
    </location>
</feature>
<evidence type="ECO:0000256" key="1">
    <source>
        <dbReference type="ARBA" id="ARBA00004141"/>
    </source>
</evidence>
<dbReference type="GO" id="GO:0005783">
    <property type="term" value="C:endoplasmic reticulum"/>
    <property type="evidence" value="ECO:0007669"/>
    <property type="project" value="GOC"/>
</dbReference>
<dbReference type="AlphaFoldDB" id="A0AAW1GZK1"/>
<evidence type="ECO:0000256" key="7">
    <source>
        <dbReference type="SAM" id="MobiDB-lite"/>
    </source>
</evidence>
<protein>
    <recommendedName>
        <fullName evidence="6">Protein RER1</fullName>
    </recommendedName>
</protein>
<dbReference type="PIRSF" id="PIRSF016013">
    <property type="entry name" value="AtER_Rer1p"/>
    <property type="match status" value="1"/>
</dbReference>
<keyword evidence="3 8" id="KW-0812">Transmembrane</keyword>
<evidence type="ECO:0000313" key="9">
    <source>
        <dbReference type="EMBL" id="KAK9670196.1"/>
    </source>
</evidence>
<dbReference type="Proteomes" id="UP001443914">
    <property type="component" value="Unassembled WGS sequence"/>
</dbReference>
<dbReference type="GO" id="GO:0006621">
    <property type="term" value="P:protein retention in ER lumen"/>
    <property type="evidence" value="ECO:0007669"/>
    <property type="project" value="TreeGrafter"/>
</dbReference>
<evidence type="ECO:0000256" key="2">
    <source>
        <dbReference type="ARBA" id="ARBA00006070"/>
    </source>
</evidence>
<reference evidence="9 10" key="1">
    <citation type="submission" date="2024-03" db="EMBL/GenBank/DDBJ databases">
        <title>WGS assembly of Saponaria officinalis var. Norfolk2.</title>
        <authorList>
            <person name="Jenkins J."/>
            <person name="Shu S."/>
            <person name="Grimwood J."/>
            <person name="Barry K."/>
            <person name="Goodstein D."/>
            <person name="Schmutz J."/>
            <person name="Leebens-Mack J."/>
            <person name="Osbourn A."/>
        </authorList>
    </citation>
    <scope>NUCLEOTIDE SEQUENCE [LARGE SCALE GENOMIC DNA]</scope>
    <source>
        <strain evidence="10">cv. Norfolk2</strain>
        <strain evidence="9">JIC</strain>
        <tissue evidence="9">Leaf</tissue>
    </source>
</reference>
<dbReference type="GO" id="GO:0000139">
    <property type="term" value="C:Golgi membrane"/>
    <property type="evidence" value="ECO:0007669"/>
    <property type="project" value="TreeGrafter"/>
</dbReference>
<feature type="transmembrane region" description="Helical" evidence="8">
    <location>
        <begin position="118"/>
        <end position="136"/>
    </location>
</feature>
<dbReference type="PANTHER" id="PTHR10743">
    <property type="entry name" value="PROTEIN RER1"/>
    <property type="match status" value="1"/>
</dbReference>
<evidence type="ECO:0000256" key="4">
    <source>
        <dbReference type="ARBA" id="ARBA00022989"/>
    </source>
</evidence>
<comment type="function">
    <text evidence="6">Involved in the retrieval of endoplasmic reticulum membrane proteins from the early Golgi compartment.</text>
</comment>
<comment type="similarity">
    <text evidence="2 6">Belongs to the RER1 family.</text>
</comment>
<name>A0AAW1GZK1_SAPOF</name>